<keyword evidence="2" id="KW-1185">Reference proteome</keyword>
<dbReference type="Gene3D" id="3.10.450.530">
    <property type="entry name" value="Ribonuclease toxin, BrnT, of type II toxin-antitoxin system"/>
    <property type="match status" value="1"/>
</dbReference>
<dbReference type="RefSeq" id="WP_100921002.1">
    <property type="nucleotide sequence ID" value="NZ_CP020370.1"/>
</dbReference>
<dbReference type="Proteomes" id="UP000232638">
    <property type="component" value="Chromosome"/>
</dbReference>
<gene>
    <name evidence="1" type="ORF">THSYN_21795</name>
</gene>
<evidence type="ECO:0000313" key="2">
    <source>
        <dbReference type="Proteomes" id="UP000232638"/>
    </source>
</evidence>
<organism evidence="1 2">
    <name type="scientific">Candidatus Thiodictyon syntrophicum</name>
    <dbReference type="NCBI Taxonomy" id="1166950"/>
    <lineage>
        <taxon>Bacteria</taxon>
        <taxon>Pseudomonadati</taxon>
        <taxon>Pseudomonadota</taxon>
        <taxon>Gammaproteobacteria</taxon>
        <taxon>Chromatiales</taxon>
        <taxon>Chromatiaceae</taxon>
        <taxon>Thiodictyon</taxon>
    </lineage>
</organism>
<evidence type="ECO:0000313" key="1">
    <source>
        <dbReference type="EMBL" id="AUB83313.1"/>
    </source>
</evidence>
<dbReference type="InterPro" id="IPR038573">
    <property type="entry name" value="BrnT_sf"/>
</dbReference>
<protein>
    <recommendedName>
        <fullName evidence="3">BrnT family toxin</fullName>
    </recommendedName>
</protein>
<sequence length="97" mass="11042">MTLKCEWADRKAVLNLKNHRVSFEEACTVFADTLSGTIPDPLHPASEARFITIGLSEQMRLLVVVHAEVGERMRIISARCATSHERKRYQEGYVKAR</sequence>
<dbReference type="OrthoDB" id="9802417at2"/>
<reference evidence="1 2" key="1">
    <citation type="submission" date="2017-03" db="EMBL/GenBank/DDBJ databases">
        <title>Complete genome sequence of Candidatus 'Thiodictyon syntrophicum' sp. nov. strain Cad16T, a photolithoautotroph purple sulfur bacterium isolated from an alpine meromictic lake.</title>
        <authorList>
            <person name="Luedin S.M."/>
            <person name="Pothier J.F."/>
            <person name="Danza F."/>
            <person name="Storelli N."/>
            <person name="Wittwer M."/>
            <person name="Tonolla M."/>
        </authorList>
    </citation>
    <scope>NUCLEOTIDE SEQUENCE [LARGE SCALE GENOMIC DNA]</scope>
    <source>
        <strain evidence="1 2">Cad16T</strain>
    </source>
</reference>
<dbReference type="EMBL" id="CP020370">
    <property type="protein sequence ID" value="AUB83313.1"/>
    <property type="molecule type" value="Genomic_DNA"/>
</dbReference>
<evidence type="ECO:0008006" key="3">
    <source>
        <dbReference type="Google" id="ProtNLM"/>
    </source>
</evidence>
<proteinExistence type="predicted"/>
<dbReference type="InterPro" id="IPR007460">
    <property type="entry name" value="BrnT_toxin"/>
</dbReference>
<dbReference type="AlphaFoldDB" id="A0A2K8UCK3"/>
<accession>A0A2K8UCK3</accession>
<dbReference type="Pfam" id="PF04365">
    <property type="entry name" value="BrnT_toxin"/>
    <property type="match status" value="1"/>
</dbReference>
<dbReference type="KEGG" id="tsy:THSYN_21795"/>
<name>A0A2K8UCK3_9GAMM</name>